<dbReference type="OrthoDB" id="9789139at2"/>
<dbReference type="Pfam" id="PF14072">
    <property type="entry name" value="DndB"/>
    <property type="match status" value="1"/>
</dbReference>
<dbReference type="RefSeq" id="WP_063360447.1">
    <property type="nucleotide sequence ID" value="NZ_AUXZ01000057.1"/>
</dbReference>
<name>A0A167FT48_9GAMM</name>
<dbReference type="InterPro" id="IPR017601">
    <property type="entry name" value="DGQHR-contain_dom"/>
</dbReference>
<proteinExistence type="predicted"/>
<dbReference type="CDD" id="cd16413">
    <property type="entry name" value="DGQHR_domain"/>
    <property type="match status" value="1"/>
</dbReference>
<evidence type="ECO:0000313" key="2">
    <source>
        <dbReference type="Proteomes" id="UP000076503"/>
    </source>
</evidence>
<protein>
    <recommendedName>
        <fullName evidence="3">DNA phosphorothioation-associated DGQHR protein 1</fullName>
    </recommendedName>
</protein>
<evidence type="ECO:0000313" key="1">
    <source>
        <dbReference type="EMBL" id="KZN52951.1"/>
    </source>
</evidence>
<evidence type="ECO:0008006" key="3">
    <source>
        <dbReference type="Google" id="ProtNLM"/>
    </source>
</evidence>
<dbReference type="EMBL" id="AUXZ01000057">
    <property type="protein sequence ID" value="KZN52951.1"/>
    <property type="molecule type" value="Genomic_DNA"/>
</dbReference>
<dbReference type="PATRIC" id="fig|1365251.3.peg.767"/>
<dbReference type="AlphaFoldDB" id="A0A167FT48"/>
<comment type="caution">
    <text evidence="1">The sequence shown here is derived from an EMBL/GenBank/DDBJ whole genome shotgun (WGS) entry which is preliminary data.</text>
</comment>
<sequence length="373" mass="42687">MDNYFNKPALFVKQPFRDFYIVSIQASKLVNVCYSFPAMYGGEALNGVQRGLNEKRISNIAEFSKTENALFPNSIILSANILPDGTIPDDDRWHIEGDNLVIPTDKPYASIVDGQHRLAGLKKALESGEIDDSFYVVCAVYFELTAPEQAEVFATINFNQQKVDKSLAYQLFGYDLEATDRKYWAPDTLAIYYSRLLNKMEESPFFGRVNFGMIKDEKSSNLDWTISTSCLVEGITSLMSSNPAADRYDIHKKKLIRNERDCLEVKRNSPPLRPAYIDKKDKSIFDLLLDYFKKWSDCAWQNERTSFMRKTIGIQASFDILKDLCKIYGLEKDQIIEKLDDIDLVDLGNVEVNYSGIGRSQIRNELRKQLGIE</sequence>
<accession>A0A167FT48</accession>
<dbReference type="NCBIfam" id="TIGR03187">
    <property type="entry name" value="DGQHR"/>
    <property type="match status" value="1"/>
</dbReference>
<reference evidence="1 2" key="1">
    <citation type="submission" date="2013-07" db="EMBL/GenBank/DDBJ databases">
        <title>Comparative Genomic and Metabolomic Analysis of Twelve Strains of Pseudoalteromonas luteoviolacea.</title>
        <authorList>
            <person name="Vynne N.G."/>
            <person name="Mansson M."/>
            <person name="Gram L."/>
        </authorList>
    </citation>
    <scope>NUCLEOTIDE SEQUENCE [LARGE SCALE GENOMIC DNA]</scope>
    <source>
        <strain evidence="1 2">H33</strain>
    </source>
</reference>
<gene>
    <name evidence="1" type="ORF">N476_09205</name>
</gene>
<dbReference type="InterPro" id="IPR017642">
    <property type="entry name" value="DNA_S_mod_DndB"/>
</dbReference>
<dbReference type="Proteomes" id="UP000076503">
    <property type="component" value="Unassembled WGS sequence"/>
</dbReference>
<organism evidence="1 2">
    <name type="scientific">Pseudoalteromonas luteoviolacea H33</name>
    <dbReference type="NCBI Taxonomy" id="1365251"/>
    <lineage>
        <taxon>Bacteria</taxon>
        <taxon>Pseudomonadati</taxon>
        <taxon>Pseudomonadota</taxon>
        <taxon>Gammaproteobacteria</taxon>
        <taxon>Alteromonadales</taxon>
        <taxon>Pseudoalteromonadaceae</taxon>
        <taxon>Pseudoalteromonas</taxon>
    </lineage>
</organism>